<evidence type="ECO:0000313" key="2">
    <source>
        <dbReference type="Proteomes" id="UP000050280"/>
    </source>
</evidence>
<reference evidence="1 2" key="1">
    <citation type="submission" date="2015-09" db="EMBL/GenBank/DDBJ databases">
        <title>Genome sequence of the marine flavobacterium Croceitalea dokdonensis DOKDO 023 that contains proton- and sodium-pumping rhodopsins.</title>
        <authorList>
            <person name="Kwon S.-K."/>
            <person name="Lee H.K."/>
            <person name="Kwak M.-J."/>
            <person name="Kim J.F."/>
        </authorList>
    </citation>
    <scope>NUCLEOTIDE SEQUENCE [LARGE SCALE GENOMIC DNA]</scope>
    <source>
        <strain evidence="1 2">DOKDO 023</strain>
    </source>
</reference>
<protein>
    <submittedName>
        <fullName evidence="1">Uncharacterized protein</fullName>
    </submittedName>
</protein>
<comment type="caution">
    <text evidence="1">The sequence shown here is derived from an EMBL/GenBank/DDBJ whole genome shotgun (WGS) entry which is preliminary data.</text>
</comment>
<dbReference type="EMBL" id="LDJX01000003">
    <property type="protein sequence ID" value="KPM32058.1"/>
    <property type="molecule type" value="Genomic_DNA"/>
</dbReference>
<organism evidence="1 2">
    <name type="scientific">Croceitalea dokdonensis DOKDO 023</name>
    <dbReference type="NCBI Taxonomy" id="1300341"/>
    <lineage>
        <taxon>Bacteria</taxon>
        <taxon>Pseudomonadati</taxon>
        <taxon>Bacteroidota</taxon>
        <taxon>Flavobacteriia</taxon>
        <taxon>Flavobacteriales</taxon>
        <taxon>Flavobacteriaceae</taxon>
        <taxon>Croceitalea</taxon>
    </lineage>
</organism>
<name>A0A0P7B1X9_9FLAO</name>
<gene>
    <name evidence="1" type="ORF">I595_1707</name>
</gene>
<sequence length="47" mass="5545">MGFFYGIFVIPIMIQKICELPDKLHIHITGLFIDKTQVGYQSKYKIR</sequence>
<proteinExistence type="predicted"/>
<accession>A0A0P7B1X9</accession>
<dbReference type="AlphaFoldDB" id="A0A0P7B1X9"/>
<evidence type="ECO:0000313" key="1">
    <source>
        <dbReference type="EMBL" id="KPM32058.1"/>
    </source>
</evidence>
<keyword evidence="2" id="KW-1185">Reference proteome</keyword>
<dbReference type="Proteomes" id="UP000050280">
    <property type="component" value="Unassembled WGS sequence"/>
</dbReference>
<dbReference type="STRING" id="1300341.I595_1707"/>